<name>A0A7C3V3N7_9BACT</name>
<dbReference type="PROSITE" id="PS51831">
    <property type="entry name" value="HD"/>
    <property type="match status" value="1"/>
</dbReference>
<dbReference type="PANTHER" id="PTHR45228:SF4">
    <property type="entry name" value="LIPOPROTEIN"/>
    <property type="match status" value="1"/>
</dbReference>
<feature type="domain" description="HD-GYP" evidence="3">
    <location>
        <begin position="95"/>
        <end position="290"/>
    </location>
</feature>
<comment type="caution">
    <text evidence="4">The sequence shown here is derived from an EMBL/GenBank/DDBJ whole genome shotgun (WGS) entry which is preliminary data.</text>
</comment>
<accession>A0A7C3V3N7</accession>
<dbReference type="InterPro" id="IPR052020">
    <property type="entry name" value="Cyclic_di-GMP/3'3'-cGAMP_PDE"/>
</dbReference>
<dbReference type="NCBIfam" id="TIGR00277">
    <property type="entry name" value="HDIG"/>
    <property type="match status" value="1"/>
</dbReference>
<dbReference type="PANTHER" id="PTHR45228">
    <property type="entry name" value="CYCLIC DI-GMP PHOSPHODIESTERASE TM_0186-RELATED"/>
    <property type="match status" value="1"/>
</dbReference>
<reference evidence="4" key="1">
    <citation type="journal article" date="2020" name="mSystems">
        <title>Genome- and Community-Level Interaction Insights into Carbon Utilization and Element Cycling Functions of Hydrothermarchaeota in Hydrothermal Sediment.</title>
        <authorList>
            <person name="Zhou Z."/>
            <person name="Liu Y."/>
            <person name="Xu W."/>
            <person name="Pan J."/>
            <person name="Luo Z.H."/>
            <person name="Li M."/>
        </authorList>
    </citation>
    <scope>NUCLEOTIDE SEQUENCE [LARGE SCALE GENOMIC DNA]</scope>
    <source>
        <strain evidence="4">SpSt-897</strain>
    </source>
</reference>
<evidence type="ECO:0000259" key="2">
    <source>
        <dbReference type="PROSITE" id="PS51831"/>
    </source>
</evidence>
<dbReference type="CDD" id="cd00077">
    <property type="entry name" value="HDc"/>
    <property type="match status" value="1"/>
</dbReference>
<dbReference type="Gene3D" id="1.10.3210.10">
    <property type="entry name" value="Hypothetical protein af1432"/>
    <property type="match status" value="1"/>
</dbReference>
<organism evidence="4">
    <name type="scientific">Desulfobacca acetoxidans</name>
    <dbReference type="NCBI Taxonomy" id="60893"/>
    <lineage>
        <taxon>Bacteria</taxon>
        <taxon>Pseudomonadati</taxon>
        <taxon>Thermodesulfobacteriota</taxon>
        <taxon>Desulfobaccia</taxon>
        <taxon>Desulfobaccales</taxon>
        <taxon>Desulfobaccaceae</taxon>
        <taxon>Desulfobacca</taxon>
    </lineage>
</organism>
<evidence type="ECO:0000259" key="3">
    <source>
        <dbReference type="PROSITE" id="PS51832"/>
    </source>
</evidence>
<evidence type="ECO:0000313" key="4">
    <source>
        <dbReference type="EMBL" id="HGF33015.1"/>
    </source>
</evidence>
<dbReference type="InterPro" id="IPR003607">
    <property type="entry name" value="HD/PDEase_dom"/>
</dbReference>
<dbReference type="SUPFAM" id="SSF109604">
    <property type="entry name" value="HD-domain/PDEase-like"/>
    <property type="match status" value="1"/>
</dbReference>
<dbReference type="InterPro" id="IPR037522">
    <property type="entry name" value="HD_GYP_dom"/>
</dbReference>
<feature type="region of interest" description="Disordered" evidence="1">
    <location>
        <begin position="1"/>
        <end position="33"/>
    </location>
</feature>
<dbReference type="PROSITE" id="PS51832">
    <property type="entry name" value="HD_GYP"/>
    <property type="match status" value="1"/>
</dbReference>
<dbReference type="AlphaFoldDB" id="A0A7C3V3N7"/>
<sequence length="299" mass="32495">MVLSFALGSGSSPTKRSGAPSGPLSGKPADGEGIPDFERAHFNLDISLKLRSRGLQVIPGKGIFPGQPSLELQIRPAAAASSPPTARSLRRGLEKVVYQRESIKALLRTLSARDPYTGQHSNRVTNIALIFARSLGLPPLDLDTLANAGYLHDIGKIGVSDAILLKPGPLTPEERAVIETHPLIGEKIVEPLGLPPRERDLILLHHERWDGQGYPFGLRGNGIPFLCRLLALADVFDALSSDRPYRQAFTMPEALAEIEAQAGRQFDPDLARKFVQLVRGLDARTLAQMPPPPWLGAKW</sequence>
<evidence type="ECO:0000256" key="1">
    <source>
        <dbReference type="SAM" id="MobiDB-lite"/>
    </source>
</evidence>
<dbReference type="SMART" id="SM00471">
    <property type="entry name" value="HDc"/>
    <property type="match status" value="1"/>
</dbReference>
<dbReference type="InterPro" id="IPR006675">
    <property type="entry name" value="HDIG_dom"/>
</dbReference>
<feature type="domain" description="HD" evidence="2">
    <location>
        <begin position="117"/>
        <end position="239"/>
    </location>
</feature>
<dbReference type="InterPro" id="IPR006674">
    <property type="entry name" value="HD_domain"/>
</dbReference>
<protein>
    <submittedName>
        <fullName evidence="4">HD-GYP domain-containing protein</fullName>
    </submittedName>
</protein>
<proteinExistence type="predicted"/>
<dbReference type="Pfam" id="PF13487">
    <property type="entry name" value="HD_5"/>
    <property type="match status" value="1"/>
</dbReference>
<dbReference type="EMBL" id="DTMF01000036">
    <property type="protein sequence ID" value="HGF33015.1"/>
    <property type="molecule type" value="Genomic_DNA"/>
</dbReference>
<gene>
    <name evidence="4" type="ORF">ENW96_01320</name>
</gene>